<dbReference type="InterPro" id="IPR021272">
    <property type="entry name" value="DUF2851"/>
</dbReference>
<feature type="transmembrane region" description="Helical" evidence="1">
    <location>
        <begin position="330"/>
        <end position="351"/>
    </location>
</feature>
<dbReference type="KEGG" id="mgod:E7746_00760"/>
<keyword evidence="1" id="KW-0812">Transmembrane</keyword>
<dbReference type="AlphaFoldDB" id="A0A4P7VD98"/>
<dbReference type="RefSeq" id="WP_136409523.1">
    <property type="nucleotide sequence ID" value="NZ_CANQMU010000005.1"/>
</dbReference>
<reference evidence="2 3" key="1">
    <citation type="submission" date="2019-02" db="EMBL/GenBank/DDBJ databases">
        <title>Isolation and identification of novel species under the genus Muribaculum.</title>
        <authorList>
            <person name="Miyake S."/>
            <person name="Ding Y."/>
            <person name="Low A."/>
            <person name="Soh M."/>
            <person name="Seedorf H."/>
        </authorList>
    </citation>
    <scope>NUCLEOTIDE SEQUENCE [LARGE SCALE GENOMIC DNA]</scope>
    <source>
        <strain evidence="2 3">TLL-A4</strain>
    </source>
</reference>
<dbReference type="OrthoDB" id="1005072at2"/>
<dbReference type="Pfam" id="PF11013">
    <property type="entry name" value="DUF2851"/>
    <property type="match status" value="1"/>
</dbReference>
<keyword evidence="1" id="KW-0472">Membrane</keyword>
<keyword evidence="3" id="KW-1185">Reference proteome</keyword>
<evidence type="ECO:0000256" key="1">
    <source>
        <dbReference type="SAM" id="Phobius"/>
    </source>
</evidence>
<evidence type="ECO:0000313" key="3">
    <source>
        <dbReference type="Proteomes" id="UP000297031"/>
    </source>
</evidence>
<gene>
    <name evidence="2" type="ORF">E7746_00760</name>
</gene>
<proteinExistence type="predicted"/>
<organism evidence="2 3">
    <name type="scientific">Muribaculum gordoncarteri</name>
    <dbReference type="NCBI Taxonomy" id="2530390"/>
    <lineage>
        <taxon>Bacteria</taxon>
        <taxon>Pseudomonadati</taxon>
        <taxon>Bacteroidota</taxon>
        <taxon>Bacteroidia</taxon>
        <taxon>Bacteroidales</taxon>
        <taxon>Muribaculaceae</taxon>
        <taxon>Muribaculum</taxon>
    </lineage>
</organism>
<dbReference type="EMBL" id="CP039393">
    <property type="protein sequence ID" value="QCD34514.1"/>
    <property type="molecule type" value="Genomic_DNA"/>
</dbReference>
<protein>
    <submittedName>
        <fullName evidence="2">DUF2851 family protein</fullName>
    </submittedName>
</protein>
<name>A0A4P7VD98_9BACT</name>
<dbReference type="Proteomes" id="UP000297031">
    <property type="component" value="Chromosome"/>
</dbReference>
<evidence type="ECO:0000313" key="2">
    <source>
        <dbReference type="EMBL" id="QCD34514.1"/>
    </source>
</evidence>
<accession>A0A4P7VD98</accession>
<sequence>MERLMQYVWQHRLWPVKDMFTVDGHRVHVIDPGCLNHDSGPDFFNAKIRIGDEMWAGDVEIHVRASDWHRHGHDGDKAYDSVILHVVSKDDAPVRRSDGNVIPQMKMSCSPSFNESYRRLVASAADDLPCHEEFKTIDNVRLYSWLDNLAYERLYNKSERINRYLSRFSGDWESTCYVTLARALGFGVNSEPFERLALSVPLRFVGKHSDSALSIEALLFGQSGLLDEVGDGDSYVELLKKEYDYLARKFSLERQPRLGWKMSRMRPANFPHRRIAFLAAMLFGGFRLMSRIVDAGNLAQAYKLFEVELVGYWASHYTFNGSLEAARSVALSRGSITVLIINVVVPLLYAYGLSLDDKSMTDRAVAMLQEMKPESNSVVAMFVGAGVKCDDAFTSQALIQLRREYCEARKCLYCRVGHRMLSRSVKA</sequence>
<keyword evidence="1" id="KW-1133">Transmembrane helix</keyword>